<comment type="similarity">
    <text evidence="2 6">Belongs to the BI1 family.</text>
</comment>
<evidence type="ECO:0000256" key="3">
    <source>
        <dbReference type="ARBA" id="ARBA00022692"/>
    </source>
</evidence>
<dbReference type="Pfam" id="PF01027">
    <property type="entry name" value="Bax1-I"/>
    <property type="match status" value="1"/>
</dbReference>
<feature type="transmembrane region" description="Helical" evidence="6">
    <location>
        <begin position="202"/>
        <end position="220"/>
    </location>
</feature>
<keyword evidence="3 6" id="KW-0812">Transmembrane</keyword>
<evidence type="ECO:0000256" key="2">
    <source>
        <dbReference type="ARBA" id="ARBA00010350"/>
    </source>
</evidence>
<dbReference type="InterPro" id="IPR006214">
    <property type="entry name" value="Bax_inhibitor_1-related"/>
</dbReference>
<feature type="transmembrane region" description="Helical" evidence="6">
    <location>
        <begin position="141"/>
        <end position="158"/>
    </location>
</feature>
<dbReference type="CDD" id="cd10432">
    <property type="entry name" value="BI-1-like_bacterial"/>
    <property type="match status" value="1"/>
</dbReference>
<comment type="caution">
    <text evidence="7">The sequence shown here is derived from an EMBL/GenBank/DDBJ whole genome shotgun (WGS) entry which is preliminary data.</text>
</comment>
<comment type="subcellular location">
    <subcellularLocation>
        <location evidence="1">Membrane</location>
        <topology evidence="1">Multi-pass membrane protein</topology>
    </subcellularLocation>
</comment>
<evidence type="ECO:0000256" key="4">
    <source>
        <dbReference type="ARBA" id="ARBA00022989"/>
    </source>
</evidence>
<protein>
    <submittedName>
        <fullName evidence="7">Uncharacterized protein</fullName>
    </submittedName>
</protein>
<dbReference type="Proteomes" id="UP000052258">
    <property type="component" value="Unassembled WGS sequence"/>
</dbReference>
<proteinExistence type="inferred from homology"/>
<evidence type="ECO:0000313" key="8">
    <source>
        <dbReference type="Proteomes" id="UP000052258"/>
    </source>
</evidence>
<feature type="transmembrane region" description="Helical" evidence="6">
    <location>
        <begin position="49"/>
        <end position="68"/>
    </location>
</feature>
<feature type="transmembrane region" description="Helical" evidence="6">
    <location>
        <begin position="108"/>
        <end position="129"/>
    </location>
</feature>
<dbReference type="GO" id="GO:0005886">
    <property type="term" value="C:plasma membrane"/>
    <property type="evidence" value="ECO:0007669"/>
    <property type="project" value="TreeGrafter"/>
</dbReference>
<keyword evidence="4 6" id="KW-1133">Transmembrane helix</keyword>
<evidence type="ECO:0000256" key="6">
    <source>
        <dbReference type="RuleBase" id="RU004379"/>
    </source>
</evidence>
<dbReference type="PATRIC" id="fig|1430899.3.peg.2283"/>
<evidence type="ECO:0000256" key="1">
    <source>
        <dbReference type="ARBA" id="ARBA00004141"/>
    </source>
</evidence>
<dbReference type="AlphaFoldDB" id="A0A0J8GC73"/>
<accession>A0A0J8GC73</accession>
<evidence type="ECO:0000313" key="7">
    <source>
        <dbReference type="EMBL" id="KMT58408.1"/>
    </source>
</evidence>
<feature type="transmembrane region" description="Helical" evidence="6">
    <location>
        <begin position="164"/>
        <end position="182"/>
    </location>
</feature>
<sequence>MSEIRQNEHIKVEEATNKQVIMQKTLNWFVISLLVATLGAAVGNSLNPAWFIPLVILEFALLIAAIVIRRKRELSRTWGFPILLAFACVTGLMLGPTLTYYFSAGAGTAVLLAFVTASVTFTVLGFIGAKMKTDLHFLGKAIFAALIILVLFSLFSIFIPLGGFSMIIAGAGTLIFSLYILFDFNQIMKRDVTIDDVPMLSLSLYLDFLNLFLFLLQLFTGRD</sequence>
<organism evidence="7 8">
    <name type="scientific">Listeria fleischmannii 1991</name>
    <dbReference type="NCBI Taxonomy" id="1430899"/>
    <lineage>
        <taxon>Bacteria</taxon>
        <taxon>Bacillati</taxon>
        <taxon>Bacillota</taxon>
        <taxon>Bacilli</taxon>
        <taxon>Bacillales</taxon>
        <taxon>Listeriaceae</taxon>
        <taxon>Listeria</taxon>
    </lineage>
</organism>
<name>A0A0J8GC73_9LIST</name>
<dbReference type="OrthoDB" id="9793828at2"/>
<dbReference type="PANTHER" id="PTHR23291">
    <property type="entry name" value="BAX INHIBITOR-RELATED"/>
    <property type="match status" value="1"/>
</dbReference>
<reference evidence="7 8" key="1">
    <citation type="journal article" date="2015" name="Genome Biol. Evol.">
        <title>Comparative Genomics of Listeria Sensu Lato: Genus-Wide Differences in Evolutionary Dynamics and the Progressive Gain of Complex, Potentially Pathogenicity-Related Traits through Lateral Gene Transfer.</title>
        <authorList>
            <person name="Chiara M."/>
            <person name="Caruso M."/>
            <person name="D'Erchia A.M."/>
            <person name="Manzari C."/>
            <person name="Fraccalvieri R."/>
            <person name="Goffredo E."/>
            <person name="Latorre L."/>
            <person name="Miccolupo A."/>
            <person name="Padalino I."/>
            <person name="Santagada G."/>
            <person name="Chiocco D."/>
            <person name="Pesole G."/>
            <person name="Horner D.S."/>
            <person name="Parisi A."/>
        </authorList>
    </citation>
    <scope>NUCLEOTIDE SEQUENCE [LARGE SCALE GENOMIC DNA]</scope>
    <source>
        <strain evidence="7 8">1991</strain>
    </source>
</reference>
<keyword evidence="8" id="KW-1185">Reference proteome</keyword>
<dbReference type="RefSeq" id="WP_007474597.1">
    <property type="nucleotide sequence ID" value="NZ_KQ130619.1"/>
</dbReference>
<feature type="transmembrane region" description="Helical" evidence="6">
    <location>
        <begin position="26"/>
        <end position="43"/>
    </location>
</feature>
<gene>
    <name evidence="7" type="ORF">X560_2234</name>
</gene>
<evidence type="ECO:0000256" key="5">
    <source>
        <dbReference type="ARBA" id="ARBA00023136"/>
    </source>
</evidence>
<dbReference type="EMBL" id="AZHO01000030">
    <property type="protein sequence ID" value="KMT58408.1"/>
    <property type="molecule type" value="Genomic_DNA"/>
</dbReference>
<keyword evidence="5 6" id="KW-0472">Membrane</keyword>
<feature type="transmembrane region" description="Helical" evidence="6">
    <location>
        <begin position="80"/>
        <end position="102"/>
    </location>
</feature>
<dbReference type="PANTHER" id="PTHR23291:SF50">
    <property type="entry name" value="PROTEIN LIFEGUARD 4"/>
    <property type="match status" value="1"/>
</dbReference>